<name>A0ABQ8Q1Y7_9AGAR</name>
<keyword evidence="3" id="KW-1185">Reference proteome</keyword>
<comment type="caution">
    <text evidence="2">The sequence shown here is derived from an EMBL/GenBank/DDBJ whole genome shotgun (WGS) entry which is preliminary data.</text>
</comment>
<gene>
    <name evidence="2" type="ORF">F5050DRAFT_1853766</name>
</gene>
<organism evidence="2 3">
    <name type="scientific">Lentinula boryana</name>
    <dbReference type="NCBI Taxonomy" id="40481"/>
    <lineage>
        <taxon>Eukaryota</taxon>
        <taxon>Fungi</taxon>
        <taxon>Dikarya</taxon>
        <taxon>Basidiomycota</taxon>
        <taxon>Agaricomycotina</taxon>
        <taxon>Agaricomycetes</taxon>
        <taxon>Agaricomycetidae</taxon>
        <taxon>Agaricales</taxon>
        <taxon>Marasmiineae</taxon>
        <taxon>Omphalotaceae</taxon>
        <taxon>Lentinula</taxon>
    </lineage>
</organism>
<proteinExistence type="predicted"/>
<reference evidence="2" key="1">
    <citation type="submission" date="2022-08" db="EMBL/GenBank/DDBJ databases">
        <authorList>
            <consortium name="DOE Joint Genome Institute"/>
            <person name="Min B."/>
            <person name="Riley R."/>
            <person name="Sierra-Patev S."/>
            <person name="Naranjo-Ortiz M."/>
            <person name="Looney B."/>
            <person name="Konkel Z."/>
            <person name="Slot J.C."/>
            <person name="Sakamoto Y."/>
            <person name="Steenwyk J.L."/>
            <person name="Rokas A."/>
            <person name="Carro J."/>
            <person name="Camarero S."/>
            <person name="Ferreira P."/>
            <person name="Molpeceres G."/>
            <person name="Ruiz-Duenas F.J."/>
            <person name="Serrano A."/>
            <person name="Henrissat B."/>
            <person name="Drula E."/>
            <person name="Hughes K.W."/>
            <person name="Mata J.L."/>
            <person name="Ishikawa N.K."/>
            <person name="Vargas-Isla R."/>
            <person name="Ushijima S."/>
            <person name="Smith C.A."/>
            <person name="Ahrendt S."/>
            <person name="Andreopoulos W."/>
            <person name="He G."/>
            <person name="Labutti K."/>
            <person name="Lipzen A."/>
            <person name="Ng V."/>
            <person name="Sandor L."/>
            <person name="Barry K."/>
            <person name="Martinez A.T."/>
            <person name="Xiao Y."/>
            <person name="Gibbons J.G."/>
            <person name="Terashima K."/>
            <person name="Hibbett D.S."/>
            <person name="Grigoriev I.V."/>
        </authorList>
    </citation>
    <scope>NUCLEOTIDE SEQUENCE</scope>
    <source>
        <strain evidence="2">TFB10827</strain>
    </source>
</reference>
<protein>
    <submittedName>
        <fullName evidence="2">Uncharacterized protein</fullName>
    </submittedName>
</protein>
<evidence type="ECO:0000256" key="1">
    <source>
        <dbReference type="SAM" id="MobiDB-lite"/>
    </source>
</evidence>
<evidence type="ECO:0000313" key="2">
    <source>
        <dbReference type="EMBL" id="KAJ3992710.1"/>
    </source>
</evidence>
<dbReference type="EMBL" id="MU790830">
    <property type="protein sequence ID" value="KAJ3992710.1"/>
    <property type="molecule type" value="Genomic_DNA"/>
</dbReference>
<evidence type="ECO:0000313" key="3">
    <source>
        <dbReference type="Proteomes" id="UP001163828"/>
    </source>
</evidence>
<accession>A0ABQ8Q1Y7</accession>
<sequence>MPRAPRQRPPAPEAPRWTAPAPPQRMGPAHPVWGYGADNFTTQLVQQFAEAEERERRPRKDKLTADRDAALRKQLSKVSFTQPLALGTKVNMSISLKRWQMYCDLILGHHNWKEDDRLQDGHRLPRLHVGLVRYQVVGYQLAVLPVVETKLVGSCLDRSRSLLGFPCTVAVYYLTLEELPKYESDQVRHLHDTIAVAESHLESPKKREKTVTNSCDLLVLLSFNIAYDPHALPYECQRLDLTACSS</sequence>
<feature type="region of interest" description="Disordered" evidence="1">
    <location>
        <begin position="1"/>
        <end position="35"/>
    </location>
</feature>
<dbReference type="Proteomes" id="UP001163828">
    <property type="component" value="Unassembled WGS sequence"/>
</dbReference>